<evidence type="ECO:0000256" key="11">
    <source>
        <dbReference type="ARBA" id="ARBA00023180"/>
    </source>
</evidence>
<evidence type="ECO:0000256" key="13">
    <source>
        <dbReference type="SAM" id="Coils"/>
    </source>
</evidence>
<evidence type="ECO:0000256" key="4">
    <source>
        <dbReference type="ARBA" id="ARBA00010473"/>
    </source>
</evidence>
<keyword evidence="17" id="KW-1185">Reference proteome</keyword>
<dbReference type="Proteomes" id="UP000799428">
    <property type="component" value="Unassembled WGS sequence"/>
</dbReference>
<keyword evidence="8" id="KW-0256">Endoplasmic reticulum</keyword>
<evidence type="ECO:0000256" key="14">
    <source>
        <dbReference type="SAM" id="Phobius"/>
    </source>
</evidence>
<evidence type="ECO:0000313" key="17">
    <source>
        <dbReference type="Proteomes" id="UP000799428"/>
    </source>
</evidence>
<evidence type="ECO:0000256" key="7">
    <source>
        <dbReference type="ARBA" id="ARBA00022729"/>
    </source>
</evidence>
<keyword evidence="9 14" id="KW-1133">Transmembrane helix</keyword>
<evidence type="ECO:0000256" key="1">
    <source>
        <dbReference type="ARBA" id="ARBA00003389"/>
    </source>
</evidence>
<feature type="coiled-coil region" evidence="13">
    <location>
        <begin position="367"/>
        <end position="394"/>
    </location>
</feature>
<feature type="chain" id="PRO_5026340333" description="Nuclear membrane fusion protein Kar5" evidence="15">
    <location>
        <begin position="25"/>
        <end position="528"/>
    </location>
</feature>
<evidence type="ECO:0000256" key="3">
    <source>
        <dbReference type="ARBA" id="ARBA00004586"/>
    </source>
</evidence>
<evidence type="ECO:0000256" key="2">
    <source>
        <dbReference type="ARBA" id="ARBA00004126"/>
    </source>
</evidence>
<dbReference type="AlphaFoldDB" id="A0A6G1K101"/>
<evidence type="ECO:0000256" key="6">
    <source>
        <dbReference type="ARBA" id="ARBA00022692"/>
    </source>
</evidence>
<dbReference type="EMBL" id="MU005776">
    <property type="protein sequence ID" value="KAF2706478.1"/>
    <property type="molecule type" value="Genomic_DNA"/>
</dbReference>
<feature type="transmembrane region" description="Helical" evidence="14">
    <location>
        <begin position="429"/>
        <end position="451"/>
    </location>
</feature>
<reference evidence="16" key="1">
    <citation type="journal article" date="2020" name="Stud. Mycol.">
        <title>101 Dothideomycetes genomes: a test case for predicting lifestyles and emergence of pathogens.</title>
        <authorList>
            <person name="Haridas S."/>
            <person name="Albert R."/>
            <person name="Binder M."/>
            <person name="Bloem J."/>
            <person name="Labutti K."/>
            <person name="Salamov A."/>
            <person name="Andreopoulos B."/>
            <person name="Baker S."/>
            <person name="Barry K."/>
            <person name="Bills G."/>
            <person name="Bluhm B."/>
            <person name="Cannon C."/>
            <person name="Castanera R."/>
            <person name="Culley D."/>
            <person name="Daum C."/>
            <person name="Ezra D."/>
            <person name="Gonzalez J."/>
            <person name="Henrissat B."/>
            <person name="Kuo A."/>
            <person name="Liang C."/>
            <person name="Lipzen A."/>
            <person name="Lutzoni F."/>
            <person name="Magnuson J."/>
            <person name="Mondo S."/>
            <person name="Nolan M."/>
            <person name="Ohm R."/>
            <person name="Pangilinan J."/>
            <person name="Park H.-J."/>
            <person name="Ramirez L."/>
            <person name="Alfaro M."/>
            <person name="Sun H."/>
            <person name="Tritt A."/>
            <person name="Yoshinaga Y."/>
            <person name="Zwiers L.-H."/>
            <person name="Turgeon B."/>
            <person name="Goodwin S."/>
            <person name="Spatafora J."/>
            <person name="Crous P."/>
            <person name="Grigoriev I."/>
        </authorList>
    </citation>
    <scope>NUCLEOTIDE SEQUENCE</scope>
    <source>
        <strain evidence="16">CBS 279.74</strain>
    </source>
</reference>
<evidence type="ECO:0000256" key="15">
    <source>
        <dbReference type="SAM" id="SignalP"/>
    </source>
</evidence>
<evidence type="ECO:0000256" key="5">
    <source>
        <dbReference type="ARBA" id="ARBA00022459"/>
    </source>
</evidence>
<dbReference type="GO" id="GO:0048288">
    <property type="term" value="P:nuclear membrane fusion involved in karyogamy"/>
    <property type="evidence" value="ECO:0007669"/>
    <property type="project" value="InterPro"/>
</dbReference>
<evidence type="ECO:0008006" key="18">
    <source>
        <dbReference type="Google" id="ProtNLM"/>
    </source>
</evidence>
<dbReference type="OrthoDB" id="5311848at2759"/>
<evidence type="ECO:0000256" key="9">
    <source>
        <dbReference type="ARBA" id="ARBA00022989"/>
    </source>
</evidence>
<proteinExistence type="inferred from homology"/>
<protein>
    <recommendedName>
        <fullName evidence="18">Nuclear membrane fusion protein Kar5</fullName>
    </recommendedName>
</protein>
<accession>A0A6G1K101</accession>
<gene>
    <name evidence="16" type="ORF">K504DRAFT_493586</name>
</gene>
<name>A0A6G1K101_9PLEO</name>
<keyword evidence="6 14" id="KW-0812">Transmembrane</keyword>
<keyword evidence="7 15" id="KW-0732">Signal</keyword>
<dbReference type="PANTHER" id="PTHR28012:SF1">
    <property type="entry name" value="NUCLEAR FUSION PROTEIN KAR5"/>
    <property type="match status" value="1"/>
</dbReference>
<dbReference type="PANTHER" id="PTHR28012">
    <property type="entry name" value="NUCLEAR FUSION PROTEIN KAR5"/>
    <property type="match status" value="1"/>
</dbReference>
<feature type="signal peptide" evidence="15">
    <location>
        <begin position="1"/>
        <end position="24"/>
    </location>
</feature>
<comment type="similarity">
    <text evidence="4">Belongs to the KAR5 family.</text>
</comment>
<feature type="transmembrane region" description="Helical" evidence="14">
    <location>
        <begin position="471"/>
        <end position="494"/>
    </location>
</feature>
<dbReference type="GO" id="GO:0000742">
    <property type="term" value="P:karyogamy involved in conjugation with cellular fusion"/>
    <property type="evidence" value="ECO:0007669"/>
    <property type="project" value="InterPro"/>
</dbReference>
<evidence type="ECO:0000256" key="10">
    <source>
        <dbReference type="ARBA" id="ARBA00023136"/>
    </source>
</evidence>
<comment type="function">
    <text evidence="1">Required for nuclear membrane fusion during karyogamy.</text>
</comment>
<keyword evidence="11" id="KW-0325">Glycoprotein</keyword>
<sequence length="528" mass="58147">MDSLGGNAVCLLLTMALLHGVAVAQIHSPSVTLDYGINADLASRLQAPPDNKQPELLSHALEILIPMRSAPTCNRLAALNLINDCKSLESESNSEMVLDEVKSEYAARLAVCELLGAKASVPRECGILVPSPQACIKGRFGFFSRQLNDDKECYPDSTHTQFDRCLGALNSKPQFWTSYSNAKQNAVVMCHASRNAIERDQSLGIYESLIEVIDRMASTLSSQIQENEARLIEQKIFMEEIRLLQEQSRQDMQINHRTTLSLFEVIKLKLHSVTGATDDAAETIRRAADEIRASHKDSRERLQGVYKDLVEESSLQSVALREQLRLDSDSARATLQSYHRDVANNHATLSKSLSTLQDQAEVSIEHLEHATRGVENLTKTVENLQTTVDAATDSIRTIATFGGTVANVRIWAAIAVCVLGLWKANHRFAGHLMAICGFIGFVSMTGIYGIFKASLVHAKAHLTMAHLTTVLPSSFFLPGVAIVCLLSAAIWSLIDSTYLYKYRDNQGTVGILPRIETPSQPGRSTTRE</sequence>
<dbReference type="GO" id="GO:0031965">
    <property type="term" value="C:nuclear membrane"/>
    <property type="evidence" value="ECO:0007669"/>
    <property type="project" value="UniProtKB-SubCell"/>
</dbReference>
<comment type="subcellular location">
    <subcellularLocation>
        <location evidence="3">Endoplasmic reticulum membrane</location>
    </subcellularLocation>
    <subcellularLocation>
        <location evidence="2">Nucleus membrane</location>
    </subcellularLocation>
</comment>
<evidence type="ECO:0000256" key="12">
    <source>
        <dbReference type="ARBA" id="ARBA00023242"/>
    </source>
</evidence>
<dbReference type="InterPro" id="IPR007292">
    <property type="entry name" value="Nuclear_fusion_Kar5"/>
</dbReference>
<keyword evidence="5" id="KW-0415">Karyogamy</keyword>
<keyword evidence="12" id="KW-0539">Nucleus</keyword>
<dbReference type="GO" id="GO:0005789">
    <property type="term" value="C:endoplasmic reticulum membrane"/>
    <property type="evidence" value="ECO:0007669"/>
    <property type="project" value="UniProtKB-SubCell"/>
</dbReference>
<feature type="transmembrane region" description="Helical" evidence="14">
    <location>
        <begin position="398"/>
        <end position="422"/>
    </location>
</feature>
<keyword evidence="13" id="KW-0175">Coiled coil</keyword>
<evidence type="ECO:0000313" key="16">
    <source>
        <dbReference type="EMBL" id="KAF2706478.1"/>
    </source>
</evidence>
<organism evidence="16 17">
    <name type="scientific">Pleomassaria siparia CBS 279.74</name>
    <dbReference type="NCBI Taxonomy" id="1314801"/>
    <lineage>
        <taxon>Eukaryota</taxon>
        <taxon>Fungi</taxon>
        <taxon>Dikarya</taxon>
        <taxon>Ascomycota</taxon>
        <taxon>Pezizomycotina</taxon>
        <taxon>Dothideomycetes</taxon>
        <taxon>Pleosporomycetidae</taxon>
        <taxon>Pleosporales</taxon>
        <taxon>Pleomassariaceae</taxon>
        <taxon>Pleomassaria</taxon>
    </lineage>
</organism>
<evidence type="ECO:0000256" key="8">
    <source>
        <dbReference type="ARBA" id="ARBA00022824"/>
    </source>
</evidence>
<keyword evidence="10 14" id="KW-0472">Membrane</keyword>